<proteinExistence type="predicted"/>
<feature type="compositionally biased region" description="Polar residues" evidence="2">
    <location>
        <begin position="574"/>
        <end position="589"/>
    </location>
</feature>
<feature type="compositionally biased region" description="Basic and acidic residues" evidence="2">
    <location>
        <begin position="558"/>
        <end position="569"/>
    </location>
</feature>
<comment type="caution">
    <text evidence="4">The sequence shown here is derived from an EMBL/GenBank/DDBJ whole genome shotgun (WGS) entry which is preliminary data.</text>
</comment>
<dbReference type="AlphaFoldDB" id="A0ABD5X8G2"/>
<evidence type="ECO:0000259" key="3">
    <source>
        <dbReference type="Pfam" id="PF04471"/>
    </source>
</evidence>
<feature type="coiled-coil region" evidence="1">
    <location>
        <begin position="180"/>
        <end position="268"/>
    </location>
</feature>
<dbReference type="GO" id="GO:0016787">
    <property type="term" value="F:hydrolase activity"/>
    <property type="evidence" value="ECO:0007669"/>
    <property type="project" value="UniProtKB-KW"/>
</dbReference>
<feature type="compositionally biased region" description="Basic and acidic residues" evidence="2">
    <location>
        <begin position="521"/>
        <end position="531"/>
    </location>
</feature>
<dbReference type="EMBL" id="JBHSZQ010000019">
    <property type="protein sequence ID" value="MFC7126192.1"/>
    <property type="molecule type" value="Genomic_DNA"/>
</dbReference>
<keyword evidence="4" id="KW-0378">Hydrolase</keyword>
<gene>
    <name evidence="4" type="ORF">ACFQJ7_09110</name>
</gene>
<dbReference type="Proteomes" id="UP001596414">
    <property type="component" value="Unassembled WGS sequence"/>
</dbReference>
<protein>
    <submittedName>
        <fullName evidence="4">Restriction endonuclease</fullName>
        <ecNumber evidence="4">3.1.21.-</ecNumber>
    </submittedName>
</protein>
<feature type="region of interest" description="Disordered" evidence="2">
    <location>
        <begin position="429"/>
        <end position="618"/>
    </location>
</feature>
<name>A0ABD5X8G2_9EURY</name>
<dbReference type="InterPro" id="IPR007560">
    <property type="entry name" value="Restrct_endonuc_IV_Mrr"/>
</dbReference>
<keyword evidence="4" id="KW-0255">Endonuclease</keyword>
<evidence type="ECO:0000256" key="2">
    <source>
        <dbReference type="SAM" id="MobiDB-lite"/>
    </source>
</evidence>
<dbReference type="RefSeq" id="WP_267638839.1">
    <property type="nucleotide sequence ID" value="NZ_JAODIY010000043.1"/>
</dbReference>
<dbReference type="EC" id="3.1.21.-" evidence="4"/>
<sequence>MERLINLTESAENTDILTSTTVNGGLLGGDEILATSPLASYLHEEEKPKYALRNKSAGIEIQDGTDTDQITPSDDLQALALVTDLRVLVVVGQQDGDIKLEVPLSDVVEAKTEEKRFRTSVLVITTLSGERWEFPSKTDSEPFATTVDEFAQLWTHSYRLLDEAAQQVESVKDAVERGDVDDARERVDIIEDKIENAKTHISEVGLAAKQRVKTRAEKISNRLVDTRRELSAAEGALAHARAQQKWREESYESAARRFEETIKAYQRALSTHGQTPPDDVLRMRLKGAATERELLRVSPLVDADTERRRAINEPDPEKAATAWKCALDNYRELLTLDWGKETRNFLVDRDTIRDQTVSIADDAIEDHLAAGEQWLESGDRLAVGGHDQQAREVYGRAQTQFQNANELAKEVRPEQLDQIRDAMATVEERLSGDVPDEVPTNSTLDTVDISAPDGMSNSQQRAVDESDSTDQGQQSSSGRDEVDNHDRNNPELVTELESPDPALPAEESTASQQDPDETETESEKSESHASEAEAETGSVPSGTDNSGKSVLDQIRSSKQTEEKKTENEHAGSVTDDSTLNQPAQTTGSTDRAAETNDASHNVGDKQETHSGQSSTVETKLAMLSEAQFKTLVSELWEAQGWSTVPESAQAASAFDVLALRERPREERLGIWTVHRPQDTVDTEDVVDCRMALAESQGAESATIVTTAEVSEKVKQDAEERDFAVVGRSDLTQLLRFEDLVDRLDRFATG</sequence>
<feature type="compositionally biased region" description="Basic and acidic residues" evidence="2">
    <location>
        <begin position="478"/>
        <end position="489"/>
    </location>
</feature>
<keyword evidence="1" id="KW-0175">Coiled coil</keyword>
<evidence type="ECO:0000313" key="4">
    <source>
        <dbReference type="EMBL" id="MFC7126192.1"/>
    </source>
</evidence>
<feature type="domain" description="Restriction endonuclease type IV Mrr" evidence="3">
    <location>
        <begin position="622"/>
        <end position="733"/>
    </location>
</feature>
<organism evidence="4 5">
    <name type="scientific">Halovenus rubra</name>
    <dbReference type="NCBI Taxonomy" id="869890"/>
    <lineage>
        <taxon>Archaea</taxon>
        <taxon>Methanobacteriati</taxon>
        <taxon>Methanobacteriota</taxon>
        <taxon>Stenosarchaea group</taxon>
        <taxon>Halobacteria</taxon>
        <taxon>Halobacteriales</taxon>
        <taxon>Haloarculaceae</taxon>
        <taxon>Halovenus</taxon>
    </lineage>
</organism>
<dbReference type="GO" id="GO:0004519">
    <property type="term" value="F:endonuclease activity"/>
    <property type="evidence" value="ECO:0007669"/>
    <property type="project" value="UniProtKB-KW"/>
</dbReference>
<keyword evidence="4" id="KW-0540">Nuclease</keyword>
<reference evidence="4 5" key="1">
    <citation type="journal article" date="2014" name="Int. J. Syst. Evol. Microbiol.">
        <title>Complete genome sequence of Corynebacterium casei LMG S-19264T (=DSM 44701T), isolated from a smear-ripened cheese.</title>
        <authorList>
            <consortium name="US DOE Joint Genome Institute (JGI-PGF)"/>
            <person name="Walter F."/>
            <person name="Albersmeier A."/>
            <person name="Kalinowski J."/>
            <person name="Ruckert C."/>
        </authorList>
    </citation>
    <scope>NUCLEOTIDE SEQUENCE [LARGE SCALE GENOMIC DNA]</scope>
    <source>
        <strain evidence="4 5">CGMCC 4.7215</strain>
    </source>
</reference>
<dbReference type="Pfam" id="PF04471">
    <property type="entry name" value="Mrr_cat"/>
    <property type="match status" value="1"/>
</dbReference>
<evidence type="ECO:0000256" key="1">
    <source>
        <dbReference type="SAM" id="Coils"/>
    </source>
</evidence>
<evidence type="ECO:0000313" key="5">
    <source>
        <dbReference type="Proteomes" id="UP001596414"/>
    </source>
</evidence>
<accession>A0ABD5X8G2</accession>
<feature type="compositionally biased region" description="Polar residues" evidence="2">
    <location>
        <begin position="538"/>
        <end position="548"/>
    </location>
</feature>